<accession>A0ABS6V727</accession>
<feature type="transmembrane region" description="Helical" evidence="1">
    <location>
        <begin position="97"/>
        <end position="117"/>
    </location>
</feature>
<gene>
    <name evidence="2" type="ORF">KTQ36_08700</name>
</gene>
<keyword evidence="1" id="KW-1133">Transmembrane helix</keyword>
<dbReference type="PANTHER" id="PTHR34299:SF1">
    <property type="entry name" value="DIACYLGLYCEROL KINASE"/>
    <property type="match status" value="1"/>
</dbReference>
<keyword evidence="2" id="KW-0808">Transferase</keyword>
<dbReference type="Proteomes" id="UP000698028">
    <property type="component" value="Unassembled WGS sequence"/>
</dbReference>
<dbReference type="InterPro" id="IPR033717">
    <property type="entry name" value="UDPK"/>
</dbReference>
<keyword evidence="1" id="KW-0812">Transmembrane</keyword>
<dbReference type="PANTHER" id="PTHR34299">
    <property type="entry name" value="DIACYLGLYCEROL KINASE"/>
    <property type="match status" value="1"/>
</dbReference>
<dbReference type="Pfam" id="PF01219">
    <property type="entry name" value="DAGK_prokar"/>
    <property type="match status" value="1"/>
</dbReference>
<dbReference type="CDD" id="cd14265">
    <property type="entry name" value="UDPK_IM_like"/>
    <property type="match status" value="1"/>
</dbReference>
<feature type="transmembrane region" description="Helical" evidence="1">
    <location>
        <begin position="56"/>
        <end position="76"/>
    </location>
</feature>
<keyword evidence="3" id="KW-1185">Reference proteome</keyword>
<name>A0ABS6V727_9SPHN</name>
<dbReference type="GO" id="GO:0016301">
    <property type="term" value="F:kinase activity"/>
    <property type="evidence" value="ECO:0007669"/>
    <property type="project" value="UniProtKB-KW"/>
</dbReference>
<dbReference type="InterPro" id="IPR000829">
    <property type="entry name" value="DAGK"/>
</dbReference>
<protein>
    <submittedName>
        <fullName evidence="2">Diacylglycerol kinase family protein</fullName>
    </submittedName>
</protein>
<comment type="caution">
    <text evidence="2">The sequence shown here is derived from an EMBL/GenBank/DDBJ whole genome shotgun (WGS) entry which is preliminary data.</text>
</comment>
<sequence length="127" mass="13781">MSDTRFTLAGRLKAFTYALRGIKFLWQGEPTTRFHLAGTVLALGGAWYFDFATWEWAFVIAFIGLVWFAEGVNSAVERACDAITLERDPLIGRAKDLAAGAVLIISMTALAVALLLYGPRVVALLGG</sequence>
<dbReference type="EMBL" id="JAHVAH010000001">
    <property type="protein sequence ID" value="MBW0145371.1"/>
    <property type="molecule type" value="Genomic_DNA"/>
</dbReference>
<evidence type="ECO:0000313" key="3">
    <source>
        <dbReference type="Proteomes" id="UP000698028"/>
    </source>
</evidence>
<keyword evidence="1" id="KW-0472">Membrane</keyword>
<organism evidence="2 3">
    <name type="scientific">Sphingomicrobium clamense</name>
    <dbReference type="NCBI Taxonomy" id="2851013"/>
    <lineage>
        <taxon>Bacteria</taxon>
        <taxon>Pseudomonadati</taxon>
        <taxon>Pseudomonadota</taxon>
        <taxon>Alphaproteobacteria</taxon>
        <taxon>Sphingomonadales</taxon>
        <taxon>Sphingomonadaceae</taxon>
        <taxon>Sphingomicrobium</taxon>
    </lineage>
</organism>
<evidence type="ECO:0000256" key="1">
    <source>
        <dbReference type="SAM" id="Phobius"/>
    </source>
</evidence>
<evidence type="ECO:0000313" key="2">
    <source>
        <dbReference type="EMBL" id="MBW0145371.1"/>
    </source>
</evidence>
<proteinExistence type="predicted"/>
<dbReference type="RefSeq" id="WP_218633283.1">
    <property type="nucleotide sequence ID" value="NZ_JAHVAH010000001.1"/>
</dbReference>
<reference evidence="2 3" key="1">
    <citation type="submission" date="2021-07" db="EMBL/GenBank/DDBJ databases">
        <title>The draft genome sequence of Sphingomicrobium sp. B8.</title>
        <authorList>
            <person name="Mu L."/>
        </authorList>
    </citation>
    <scope>NUCLEOTIDE SEQUENCE [LARGE SCALE GENOMIC DNA]</scope>
    <source>
        <strain evidence="2 3">B8</strain>
    </source>
</reference>
<keyword evidence="2" id="KW-0418">Kinase</keyword>